<dbReference type="SUPFAM" id="SSF103473">
    <property type="entry name" value="MFS general substrate transporter"/>
    <property type="match status" value="2"/>
</dbReference>
<keyword evidence="6 8" id="KW-1133">Transmembrane helix</keyword>
<feature type="domain" description="Major facilitator superfamily (MFS) profile" evidence="9">
    <location>
        <begin position="274"/>
        <end position="718"/>
    </location>
</feature>
<feature type="transmembrane region" description="Helical" evidence="8">
    <location>
        <begin position="261"/>
        <end position="284"/>
    </location>
</feature>
<dbReference type="PROSITE" id="PS00216">
    <property type="entry name" value="SUGAR_TRANSPORT_1"/>
    <property type="match status" value="1"/>
</dbReference>
<feature type="transmembrane region" description="Helical" evidence="8">
    <location>
        <begin position="15"/>
        <end position="36"/>
    </location>
</feature>
<sequence>MYNNEIAENSNRGKLGCVAGLFWTIGTFYTCSVGSVTNVRTLTLLCTLSGIFYLLLSNLLVESPAFLASKGKKIEAIKSLEVLRRHKTAKDIELEYELIEKTANSNTDNRGKFSDLLKTKATKKATIISITIQVAQQISGVLIVIFHIPIIFQDADVKVPGNIVAICINLIQVIVFFIPTFLVDHIGKRPLLLFSTAFCSITMFFLASYFYLKHLEIPIIEDIIWLPVILVILFISGYCLGLGSLALVIISELYPTDLKPIGIGICLVVCELVMILVVFTYPLISEISADVLMIGVGSMMAWIGPVLPRLKSNDAEINPLGTPLTTLQVSILSATPLVGLVFGTLILAKVSERLGRKKTLTYCAIGNLLFLCILAFSSNIYCYYIALFLNGLMLDGIYMNVFIYNNEIAENCNRGKFGCVAGLCWSVGAIYCYVIGSMTSIRTLTLFCTIPAIIHLLSSILLIETPSFLASKGKHSEAMQSLELLRQHKNEKEVEIEYKSIENTLQQISNTNVKFSDLFQSKATKMALIISATIEITQQISGVMIVNFHIPVIFQDADVKISGNIVAIGINLIQFLVFIIPTFLVDRVGKRPLLLFSSAFCSLTMFFLALYFYLKHLESPLVDGIVWIPVVCAILFISGHCLGLGPLPLVVVSELFPTELKPIGVGTSLILSELVMILVVFTYPLISEISGIYCCMFSYSACSLIGFIVLYSILPETKDKSLLEIQDILSR</sequence>
<dbReference type="EMBL" id="OV651823">
    <property type="protein sequence ID" value="CAH1101293.1"/>
    <property type="molecule type" value="Genomic_DNA"/>
</dbReference>
<dbReference type="InterPro" id="IPR020846">
    <property type="entry name" value="MFS_dom"/>
</dbReference>
<feature type="transmembrane region" description="Helical" evidence="8">
    <location>
        <begin position="127"/>
        <end position="151"/>
    </location>
</feature>
<feature type="transmembrane region" description="Helical" evidence="8">
    <location>
        <begin position="190"/>
        <end position="212"/>
    </location>
</feature>
<feature type="transmembrane region" description="Helical" evidence="8">
    <location>
        <begin position="592"/>
        <end position="614"/>
    </location>
</feature>
<evidence type="ECO:0000256" key="6">
    <source>
        <dbReference type="ARBA" id="ARBA00022989"/>
    </source>
</evidence>
<evidence type="ECO:0000256" key="3">
    <source>
        <dbReference type="ARBA" id="ARBA00022475"/>
    </source>
</evidence>
<dbReference type="FunFam" id="1.20.1250.20:FF:000218">
    <property type="entry name" value="facilitated trehalose transporter Tret1"/>
    <property type="match status" value="1"/>
</dbReference>
<dbReference type="InterPro" id="IPR005828">
    <property type="entry name" value="MFS_sugar_transport-like"/>
</dbReference>
<gene>
    <name evidence="10" type="ORF">PSYICH_LOCUS2868</name>
</gene>
<feature type="transmembrane region" description="Helical" evidence="8">
    <location>
        <begin position="360"/>
        <end position="377"/>
    </location>
</feature>
<dbReference type="GO" id="GO:0022857">
    <property type="term" value="F:transmembrane transporter activity"/>
    <property type="evidence" value="ECO:0007669"/>
    <property type="project" value="InterPro"/>
</dbReference>
<dbReference type="InterPro" id="IPR050549">
    <property type="entry name" value="MFS_Trehalose_Transporter"/>
</dbReference>
<dbReference type="PROSITE" id="PS50850">
    <property type="entry name" value="MFS"/>
    <property type="match status" value="1"/>
</dbReference>
<dbReference type="AlphaFoldDB" id="A0A9P0CJM4"/>
<evidence type="ECO:0000256" key="5">
    <source>
        <dbReference type="ARBA" id="ARBA00022692"/>
    </source>
</evidence>
<feature type="transmembrane region" description="Helical" evidence="8">
    <location>
        <begin position="327"/>
        <end position="348"/>
    </location>
</feature>
<dbReference type="OrthoDB" id="648285at2759"/>
<evidence type="ECO:0000259" key="9">
    <source>
        <dbReference type="PROSITE" id="PS50850"/>
    </source>
</evidence>
<evidence type="ECO:0000256" key="7">
    <source>
        <dbReference type="ARBA" id="ARBA00023136"/>
    </source>
</evidence>
<dbReference type="Gene3D" id="1.20.1250.20">
    <property type="entry name" value="MFS general substrate transporter like domains"/>
    <property type="match status" value="2"/>
</dbReference>
<dbReference type="InterPro" id="IPR005829">
    <property type="entry name" value="Sugar_transporter_CS"/>
</dbReference>
<dbReference type="GO" id="GO:0005886">
    <property type="term" value="C:plasma membrane"/>
    <property type="evidence" value="ECO:0007669"/>
    <property type="project" value="UniProtKB-SubCell"/>
</dbReference>
<feature type="transmembrane region" description="Helical" evidence="8">
    <location>
        <begin position="444"/>
        <end position="463"/>
    </location>
</feature>
<evidence type="ECO:0000256" key="4">
    <source>
        <dbReference type="ARBA" id="ARBA00022597"/>
    </source>
</evidence>
<evidence type="ECO:0000256" key="2">
    <source>
        <dbReference type="ARBA" id="ARBA00022448"/>
    </source>
</evidence>
<feature type="transmembrane region" description="Helical" evidence="8">
    <location>
        <begin position="224"/>
        <end position="249"/>
    </location>
</feature>
<feature type="transmembrane region" description="Helical" evidence="8">
    <location>
        <begin position="663"/>
        <end position="683"/>
    </location>
</feature>
<feature type="transmembrane region" description="Helical" evidence="8">
    <location>
        <begin position="163"/>
        <end position="183"/>
    </location>
</feature>
<dbReference type="Pfam" id="PF00083">
    <property type="entry name" value="Sugar_tr"/>
    <property type="match status" value="2"/>
</dbReference>
<evidence type="ECO:0000256" key="1">
    <source>
        <dbReference type="ARBA" id="ARBA00004651"/>
    </source>
</evidence>
<keyword evidence="4" id="KW-0762">Sugar transport</keyword>
<evidence type="ECO:0000313" key="10">
    <source>
        <dbReference type="EMBL" id="CAH1101293.1"/>
    </source>
</evidence>
<feature type="transmembrane region" description="Helical" evidence="8">
    <location>
        <begin position="626"/>
        <end position="651"/>
    </location>
</feature>
<dbReference type="InterPro" id="IPR036259">
    <property type="entry name" value="MFS_trans_sf"/>
</dbReference>
<proteinExistence type="predicted"/>
<accession>A0A9P0CJM4</accession>
<dbReference type="Proteomes" id="UP001153636">
    <property type="component" value="Chromosome 11"/>
</dbReference>
<keyword evidence="3" id="KW-1003">Cell membrane</keyword>
<reference evidence="10" key="1">
    <citation type="submission" date="2022-01" db="EMBL/GenBank/DDBJ databases">
        <authorList>
            <person name="King R."/>
        </authorList>
    </citation>
    <scope>NUCLEOTIDE SEQUENCE</scope>
</reference>
<keyword evidence="7 8" id="KW-0472">Membrane</keyword>
<comment type="subcellular location">
    <subcellularLocation>
        <location evidence="1">Cell membrane</location>
        <topology evidence="1">Multi-pass membrane protein</topology>
    </subcellularLocation>
</comment>
<dbReference type="PANTHER" id="PTHR48021:SF47">
    <property type="entry name" value="GH17672P"/>
    <property type="match status" value="1"/>
</dbReference>
<feature type="transmembrane region" description="Helical" evidence="8">
    <location>
        <begin position="383"/>
        <end position="405"/>
    </location>
</feature>
<feature type="transmembrane region" description="Helical" evidence="8">
    <location>
        <begin position="689"/>
        <end position="714"/>
    </location>
</feature>
<keyword evidence="2" id="KW-0813">Transport</keyword>
<organism evidence="10 11">
    <name type="scientific">Psylliodes chrysocephalus</name>
    <dbReference type="NCBI Taxonomy" id="3402493"/>
    <lineage>
        <taxon>Eukaryota</taxon>
        <taxon>Metazoa</taxon>
        <taxon>Ecdysozoa</taxon>
        <taxon>Arthropoda</taxon>
        <taxon>Hexapoda</taxon>
        <taxon>Insecta</taxon>
        <taxon>Pterygota</taxon>
        <taxon>Neoptera</taxon>
        <taxon>Endopterygota</taxon>
        <taxon>Coleoptera</taxon>
        <taxon>Polyphaga</taxon>
        <taxon>Cucujiformia</taxon>
        <taxon>Chrysomeloidea</taxon>
        <taxon>Chrysomelidae</taxon>
        <taxon>Galerucinae</taxon>
        <taxon>Alticini</taxon>
        <taxon>Psylliodes</taxon>
    </lineage>
</organism>
<keyword evidence="5 8" id="KW-0812">Transmembrane</keyword>
<evidence type="ECO:0000313" key="11">
    <source>
        <dbReference type="Proteomes" id="UP001153636"/>
    </source>
</evidence>
<feature type="transmembrane region" description="Helical" evidence="8">
    <location>
        <begin position="562"/>
        <end position="585"/>
    </location>
</feature>
<dbReference type="PANTHER" id="PTHR48021">
    <property type="match status" value="1"/>
</dbReference>
<protein>
    <recommendedName>
        <fullName evidence="9">Major facilitator superfamily (MFS) profile domain-containing protein</fullName>
    </recommendedName>
</protein>
<keyword evidence="11" id="KW-1185">Reference proteome</keyword>
<evidence type="ECO:0000256" key="8">
    <source>
        <dbReference type="SAM" id="Phobius"/>
    </source>
</evidence>
<feature type="transmembrane region" description="Helical" evidence="8">
    <location>
        <begin position="42"/>
        <end position="61"/>
    </location>
</feature>
<feature type="transmembrane region" description="Helical" evidence="8">
    <location>
        <begin position="417"/>
        <end position="438"/>
    </location>
</feature>
<name>A0A9P0CJM4_9CUCU</name>